<dbReference type="Proteomes" id="UP001595615">
    <property type="component" value="Unassembled WGS sequence"/>
</dbReference>
<accession>A0ABV7X4M4</accession>
<feature type="signal peptide" evidence="1">
    <location>
        <begin position="1"/>
        <end position="22"/>
    </location>
</feature>
<feature type="domain" description="Calcineurin-like phosphoesterase" evidence="2">
    <location>
        <begin position="88"/>
        <end position="310"/>
    </location>
</feature>
<evidence type="ECO:0000313" key="4">
    <source>
        <dbReference type="Proteomes" id="UP001595615"/>
    </source>
</evidence>
<dbReference type="PANTHER" id="PTHR46546">
    <property type="entry name" value="SHEWANELLA-LIKE PROTEIN PHOSPHATASE 1"/>
    <property type="match status" value="1"/>
</dbReference>
<evidence type="ECO:0000256" key="1">
    <source>
        <dbReference type="SAM" id="SignalP"/>
    </source>
</evidence>
<evidence type="ECO:0000259" key="2">
    <source>
        <dbReference type="Pfam" id="PF00149"/>
    </source>
</evidence>
<feature type="chain" id="PRO_5045495278" evidence="1">
    <location>
        <begin position="23"/>
        <end position="365"/>
    </location>
</feature>
<dbReference type="InterPro" id="IPR006186">
    <property type="entry name" value="Ser/Thr-sp_prot-phosphatase"/>
</dbReference>
<reference evidence="4" key="1">
    <citation type="journal article" date="2019" name="Int. J. Syst. Evol. Microbiol.">
        <title>The Global Catalogue of Microorganisms (GCM) 10K type strain sequencing project: providing services to taxonomists for standard genome sequencing and annotation.</title>
        <authorList>
            <consortium name="The Broad Institute Genomics Platform"/>
            <consortium name="The Broad Institute Genome Sequencing Center for Infectious Disease"/>
            <person name="Wu L."/>
            <person name="Ma J."/>
        </authorList>
    </citation>
    <scope>NUCLEOTIDE SEQUENCE [LARGE SCALE GENOMIC DNA]</scope>
    <source>
        <strain evidence="4">KCTC 42644</strain>
    </source>
</reference>
<dbReference type="PRINTS" id="PR00114">
    <property type="entry name" value="STPHPHTASE"/>
</dbReference>
<comment type="caution">
    <text evidence="3">The sequence shown here is derived from an EMBL/GenBank/DDBJ whole genome shotgun (WGS) entry which is preliminary data.</text>
</comment>
<keyword evidence="1" id="KW-0732">Signal</keyword>
<dbReference type="Gene3D" id="3.60.21.10">
    <property type="match status" value="1"/>
</dbReference>
<protein>
    <submittedName>
        <fullName evidence="3">Metallophosphoesterase</fullName>
    </submittedName>
</protein>
<dbReference type="Pfam" id="PF00149">
    <property type="entry name" value="Metallophos"/>
    <property type="match status" value="1"/>
</dbReference>
<proteinExistence type="predicted"/>
<dbReference type="RefSeq" id="WP_380855378.1">
    <property type="nucleotide sequence ID" value="NZ_JBHRXV010000001.1"/>
</dbReference>
<dbReference type="InterPro" id="IPR029052">
    <property type="entry name" value="Metallo-depent_PP-like"/>
</dbReference>
<evidence type="ECO:0000313" key="3">
    <source>
        <dbReference type="EMBL" id="MFC3711105.1"/>
    </source>
</evidence>
<dbReference type="PANTHER" id="PTHR46546:SF4">
    <property type="entry name" value="SHEWANELLA-LIKE PROTEIN PHOSPHATASE 1"/>
    <property type="match status" value="1"/>
</dbReference>
<dbReference type="EMBL" id="JBHRXV010000001">
    <property type="protein sequence ID" value="MFC3711105.1"/>
    <property type="molecule type" value="Genomic_DNA"/>
</dbReference>
<name>A0ABV7X4M4_9SPHN</name>
<dbReference type="SUPFAM" id="SSF56300">
    <property type="entry name" value="Metallo-dependent phosphatases"/>
    <property type="match status" value="1"/>
</dbReference>
<dbReference type="InterPro" id="IPR004843">
    <property type="entry name" value="Calcineurin-like_PHP"/>
</dbReference>
<sequence>MHTAIRIGLMLALLAAAPADLADGPYVTRTPTGWTAATVDGNGHPHRAAVRGNRVTIAPVDGVLGFTVPLRPAPSPAAASEPLDPATPLLVLADTHGEYSILVALLRAQGIVDAKLSWTFGRGHLVIAGDMLDRGPHHTQILWLLYKLEGEAAKAGGRVHVVLGNHESMVVRGDLRYLNPRYPKAAASLGAKSYAELLAADTLLGGWLRSRPSILRLDDMLFLHGGISPALTASGLSLDTIAAGNRRALNLTKAVTDADPTLALLVGREGPLWYRGYFPLDDKPATATDAEIEASLERFGAKRIFVGHTIVDRVTPLFGGKVVAVQVYPERDKASGAPILEGALRLGGRWWRVTAQGQRVPLDLD</sequence>
<organism evidence="3 4">
    <name type="scientific">Sphingoaurantiacus capsulatus</name>
    <dbReference type="NCBI Taxonomy" id="1771310"/>
    <lineage>
        <taxon>Bacteria</taxon>
        <taxon>Pseudomonadati</taxon>
        <taxon>Pseudomonadota</taxon>
        <taxon>Alphaproteobacteria</taxon>
        <taxon>Sphingomonadales</taxon>
        <taxon>Sphingosinicellaceae</taxon>
        <taxon>Sphingoaurantiacus</taxon>
    </lineage>
</organism>
<gene>
    <name evidence="3" type="ORF">ACFOMD_00890</name>
</gene>
<keyword evidence="4" id="KW-1185">Reference proteome</keyword>